<dbReference type="AlphaFoldDB" id="A0A1W9Z6L9"/>
<gene>
    <name evidence="2" type="ORF">BST14_25645</name>
</gene>
<reference evidence="2 3" key="1">
    <citation type="submission" date="2016-12" db="EMBL/GenBank/DDBJ databases">
        <title>The new phylogeny of genus Mycobacterium.</title>
        <authorList>
            <person name="Tortoli E."/>
            <person name="Trovato A."/>
            <person name="Cirillo D.M."/>
        </authorList>
    </citation>
    <scope>NUCLEOTIDE SEQUENCE [LARGE SCALE GENOMIC DNA]</scope>
    <source>
        <strain evidence="2 3">DSM 45069</strain>
    </source>
</reference>
<evidence type="ECO:0000313" key="2">
    <source>
        <dbReference type="EMBL" id="ORA07934.1"/>
    </source>
</evidence>
<feature type="transmembrane region" description="Helical" evidence="1">
    <location>
        <begin position="32"/>
        <end position="51"/>
    </location>
</feature>
<accession>A0A1W9Z6L9</accession>
<dbReference type="EMBL" id="MVHG01000113">
    <property type="protein sequence ID" value="ORA07934.1"/>
    <property type="molecule type" value="Genomic_DNA"/>
</dbReference>
<comment type="caution">
    <text evidence="2">The sequence shown here is derived from an EMBL/GenBank/DDBJ whole genome shotgun (WGS) entry which is preliminary data.</text>
</comment>
<keyword evidence="1" id="KW-0472">Membrane</keyword>
<evidence type="ECO:0000313" key="3">
    <source>
        <dbReference type="Proteomes" id="UP000192707"/>
    </source>
</evidence>
<dbReference type="Proteomes" id="UP000192707">
    <property type="component" value="Unassembled WGS sequence"/>
</dbReference>
<keyword evidence="1" id="KW-0812">Transmembrane</keyword>
<evidence type="ECO:0000256" key="1">
    <source>
        <dbReference type="SAM" id="Phobius"/>
    </source>
</evidence>
<protein>
    <submittedName>
        <fullName evidence="2">Uncharacterized protein</fullName>
    </submittedName>
</protein>
<organism evidence="2 3">
    <name type="scientific">Mycobacterium arosiense ATCC BAA-1401 = DSM 45069</name>
    <dbReference type="NCBI Taxonomy" id="1265311"/>
    <lineage>
        <taxon>Bacteria</taxon>
        <taxon>Bacillati</taxon>
        <taxon>Actinomycetota</taxon>
        <taxon>Actinomycetes</taxon>
        <taxon>Mycobacteriales</taxon>
        <taxon>Mycobacteriaceae</taxon>
        <taxon>Mycobacterium</taxon>
        <taxon>Mycobacterium avium complex (MAC)</taxon>
    </lineage>
</organism>
<sequence>MSLTHLPSAILTATLLLRLARLVRYRYYLRALIRTGLLSAAVAAGALLLAASGHAINAGPILGALPLSLH</sequence>
<keyword evidence="3" id="KW-1185">Reference proteome</keyword>
<proteinExistence type="predicted"/>
<keyword evidence="1" id="KW-1133">Transmembrane helix</keyword>
<name>A0A1W9Z6L9_MYCAI</name>
<dbReference type="RefSeq" id="WP_083067100.1">
    <property type="nucleotide sequence ID" value="NZ_MVHG01000113.1"/>
</dbReference>